<dbReference type="RefSeq" id="WP_019276089.1">
    <property type="nucleotide sequence ID" value="NZ_CP009264.1"/>
</dbReference>
<dbReference type="EMBL" id="JXXR01000020">
    <property type="protein sequence ID" value="KJY69259.1"/>
    <property type="molecule type" value="Genomic_DNA"/>
</dbReference>
<organism evidence="1">
    <name type="scientific">Vibrio coralliilyticus</name>
    <dbReference type="NCBI Taxonomy" id="190893"/>
    <lineage>
        <taxon>Bacteria</taxon>
        <taxon>Pseudomonadati</taxon>
        <taxon>Pseudomonadota</taxon>
        <taxon>Gammaproteobacteria</taxon>
        <taxon>Vibrionales</taxon>
        <taxon>Vibrionaceae</taxon>
        <taxon>Vibrio</taxon>
    </lineage>
</organism>
<dbReference type="STRING" id="190893.BA953_02890"/>
<gene>
    <name evidence="1" type="ORF">TW71_18480</name>
</gene>
<dbReference type="AlphaFoldDB" id="A0A097QL49"/>
<protein>
    <submittedName>
        <fullName evidence="1">Membrane protein</fullName>
    </submittedName>
</protein>
<comment type="caution">
    <text evidence="1">The sequence shown here is derived from an EMBL/GenBank/DDBJ whole genome shotgun (WGS) entry which is preliminary data.</text>
</comment>
<proteinExistence type="predicted"/>
<name>A0A097QL49_9VIBR</name>
<accession>A0A097QL49</accession>
<reference evidence="1" key="1">
    <citation type="journal article" date="2015" name="BMC Genomics">
        <title>Genome mining reveals unlocked bioactive potential of marine Gram-negative bacteria.</title>
        <authorList>
            <person name="Machado H."/>
            <person name="Sonnenschein E.C."/>
            <person name="Melchiorsen J."/>
            <person name="Gram L."/>
        </authorList>
    </citation>
    <scope>NUCLEOTIDE SEQUENCE</scope>
    <source>
        <strain evidence="1">S2052</strain>
    </source>
</reference>
<dbReference type="GeneID" id="93942468"/>
<sequence>MMIFEFLSPAGKYLLPYLTEISTALIACFLVMAGGEINTLLRRTLRNHNFVLRTVVFVLINAFGYGLIIVKATPYLARTLRDMDAGIMFSIIIVSFILIGSWAQRNRQI</sequence>
<dbReference type="KEGG" id="vct:JV59_33130"/>
<dbReference type="InterPro" id="IPR021813">
    <property type="entry name" value="DUF3392"/>
</dbReference>
<evidence type="ECO:0000313" key="1">
    <source>
        <dbReference type="EMBL" id="KJY69259.1"/>
    </source>
</evidence>
<dbReference type="eggNOG" id="ENOG5032Z0A">
    <property type="taxonomic scope" value="Bacteria"/>
</dbReference>
<dbReference type="Pfam" id="PF11872">
    <property type="entry name" value="DUF3392"/>
    <property type="match status" value="1"/>
</dbReference>
<dbReference type="OrthoDB" id="6196761at2"/>